<accession>A0A268NW83</accession>
<evidence type="ECO:0000313" key="6">
    <source>
        <dbReference type="Proteomes" id="UP000216207"/>
    </source>
</evidence>
<gene>
    <name evidence="5" type="ORF">CHH72_19125</name>
</gene>
<dbReference type="Pfam" id="PF00356">
    <property type="entry name" value="LacI"/>
    <property type="match status" value="1"/>
</dbReference>
<dbReference type="PROSITE" id="PS00356">
    <property type="entry name" value="HTH_LACI_1"/>
    <property type="match status" value="1"/>
</dbReference>
<dbReference type="GO" id="GO:0003700">
    <property type="term" value="F:DNA-binding transcription factor activity"/>
    <property type="evidence" value="ECO:0007669"/>
    <property type="project" value="TreeGrafter"/>
</dbReference>
<dbReference type="SUPFAM" id="SSF47413">
    <property type="entry name" value="lambda repressor-like DNA-binding domains"/>
    <property type="match status" value="1"/>
</dbReference>
<dbReference type="InterPro" id="IPR028082">
    <property type="entry name" value="Peripla_BP_I"/>
</dbReference>
<dbReference type="Gene3D" id="3.40.50.2300">
    <property type="match status" value="2"/>
</dbReference>
<organism evidence="5 6">
    <name type="scientific">Shouchella clausii</name>
    <name type="common">Alkalihalobacillus clausii</name>
    <dbReference type="NCBI Taxonomy" id="79880"/>
    <lineage>
        <taxon>Bacteria</taxon>
        <taxon>Bacillati</taxon>
        <taxon>Bacillota</taxon>
        <taxon>Bacilli</taxon>
        <taxon>Bacillales</taxon>
        <taxon>Bacillaceae</taxon>
        <taxon>Shouchella</taxon>
    </lineage>
</organism>
<proteinExistence type="predicted"/>
<dbReference type="InterPro" id="IPR000843">
    <property type="entry name" value="HTH_LacI"/>
</dbReference>
<keyword evidence="2" id="KW-0238">DNA-binding</keyword>
<evidence type="ECO:0000256" key="2">
    <source>
        <dbReference type="ARBA" id="ARBA00023125"/>
    </source>
</evidence>
<dbReference type="InterPro" id="IPR010982">
    <property type="entry name" value="Lambda_DNA-bd_dom_sf"/>
</dbReference>
<dbReference type="InterPro" id="IPR046335">
    <property type="entry name" value="LacI/GalR-like_sensor"/>
</dbReference>
<keyword evidence="1" id="KW-0805">Transcription regulation</keyword>
<evidence type="ECO:0000313" key="5">
    <source>
        <dbReference type="EMBL" id="PAE87295.1"/>
    </source>
</evidence>
<dbReference type="PANTHER" id="PTHR30146:SF109">
    <property type="entry name" value="HTH-TYPE TRANSCRIPTIONAL REGULATOR GALS"/>
    <property type="match status" value="1"/>
</dbReference>
<name>A0A268NW83_SHOCL</name>
<dbReference type="PANTHER" id="PTHR30146">
    <property type="entry name" value="LACI-RELATED TRANSCRIPTIONAL REPRESSOR"/>
    <property type="match status" value="1"/>
</dbReference>
<dbReference type="AlphaFoldDB" id="A0A268NW83"/>
<evidence type="ECO:0000256" key="3">
    <source>
        <dbReference type="ARBA" id="ARBA00023163"/>
    </source>
</evidence>
<dbReference type="EMBL" id="NPCC01000036">
    <property type="protein sequence ID" value="PAE87295.1"/>
    <property type="molecule type" value="Genomic_DNA"/>
</dbReference>
<dbReference type="CDD" id="cd01392">
    <property type="entry name" value="HTH_LacI"/>
    <property type="match status" value="1"/>
</dbReference>
<comment type="caution">
    <text evidence="5">The sequence shown here is derived from an EMBL/GenBank/DDBJ whole genome shotgun (WGS) entry which is preliminary data.</text>
</comment>
<protein>
    <recommendedName>
        <fullName evidence="4">HTH lacI-type domain-containing protein</fullName>
    </recommendedName>
</protein>
<dbReference type="PROSITE" id="PS50932">
    <property type="entry name" value="HTH_LACI_2"/>
    <property type="match status" value="1"/>
</dbReference>
<sequence>MTVTIKDIAKAANVSYSTVSKALNDSPLVKPETKRMIVEKANELGYTPNFSAKHLVTRRTNTIGLVWPTIERVALSALVTRVNQHITNSGRTMILSINHALEAVELFSRMRIDGILLFEEEIPQDKLPNNIGIPLLSYGVPAIEQFPTVGVQHELAMELAVKEFVEIGHQSIAYAGVINGTGRRQQAKQIGYEEAMRKRGLKSQRIDTRGLDACDADSAIERLLTEPTLPTAIICSSYDIAIGTLRALRRNGIQVPNDLSLISYDNIPQLAEADVPLTAVGVPIDKLAKELVETLLALIEGEQAATGRKLTPELVQRNSTKPRA</sequence>
<dbReference type="SUPFAM" id="SSF53822">
    <property type="entry name" value="Periplasmic binding protein-like I"/>
    <property type="match status" value="1"/>
</dbReference>
<dbReference type="GO" id="GO:0000976">
    <property type="term" value="F:transcription cis-regulatory region binding"/>
    <property type="evidence" value="ECO:0007669"/>
    <property type="project" value="TreeGrafter"/>
</dbReference>
<dbReference type="PRINTS" id="PR00036">
    <property type="entry name" value="HTHLACI"/>
</dbReference>
<dbReference type="Gene3D" id="1.10.260.40">
    <property type="entry name" value="lambda repressor-like DNA-binding domains"/>
    <property type="match status" value="1"/>
</dbReference>
<dbReference type="SMART" id="SM00354">
    <property type="entry name" value="HTH_LACI"/>
    <property type="match status" value="1"/>
</dbReference>
<dbReference type="Proteomes" id="UP000216207">
    <property type="component" value="Unassembled WGS sequence"/>
</dbReference>
<dbReference type="Pfam" id="PF13377">
    <property type="entry name" value="Peripla_BP_3"/>
    <property type="match status" value="1"/>
</dbReference>
<evidence type="ECO:0000256" key="1">
    <source>
        <dbReference type="ARBA" id="ARBA00023015"/>
    </source>
</evidence>
<reference evidence="5 6" key="1">
    <citation type="submission" date="2017-07" db="EMBL/GenBank/DDBJ databases">
        <title>Isolation and whole genome analysis of endospore-forming bacteria from heroin.</title>
        <authorList>
            <person name="Kalinowski J."/>
            <person name="Ahrens B."/>
            <person name="Al-Dilaimi A."/>
            <person name="Winkler A."/>
            <person name="Wibberg D."/>
            <person name="Schleenbecker U."/>
            <person name="Ruckert C."/>
            <person name="Wolfel R."/>
            <person name="Grass G."/>
        </authorList>
    </citation>
    <scope>NUCLEOTIDE SEQUENCE [LARGE SCALE GENOMIC DNA]</scope>
    <source>
        <strain evidence="5 6">7539</strain>
    </source>
</reference>
<dbReference type="CDD" id="cd06272">
    <property type="entry name" value="PBP1_hexuronate_repressor-like"/>
    <property type="match status" value="1"/>
</dbReference>
<dbReference type="RefSeq" id="WP_095327229.1">
    <property type="nucleotide sequence ID" value="NZ_NPCC01000036.1"/>
</dbReference>
<feature type="domain" description="HTH lacI-type" evidence="4">
    <location>
        <begin position="3"/>
        <end position="57"/>
    </location>
</feature>
<keyword evidence="3" id="KW-0804">Transcription</keyword>
<evidence type="ECO:0000259" key="4">
    <source>
        <dbReference type="PROSITE" id="PS50932"/>
    </source>
</evidence>